<evidence type="ECO:0000313" key="2">
    <source>
        <dbReference type="Proteomes" id="UP000030652"/>
    </source>
</evidence>
<dbReference type="EMBL" id="JRYO01000197">
    <property type="protein sequence ID" value="KHE91421.1"/>
    <property type="molecule type" value="Genomic_DNA"/>
</dbReference>
<evidence type="ECO:0008006" key="3">
    <source>
        <dbReference type="Google" id="ProtNLM"/>
    </source>
</evidence>
<gene>
    <name evidence="1" type="ORF">SCABRO_02824</name>
</gene>
<evidence type="ECO:0000313" key="1">
    <source>
        <dbReference type="EMBL" id="KHE91421.1"/>
    </source>
</evidence>
<name>A0A0B0EHB3_9BACT</name>
<dbReference type="Proteomes" id="UP000030652">
    <property type="component" value="Unassembled WGS sequence"/>
</dbReference>
<dbReference type="eggNOG" id="COG3039">
    <property type="taxonomic scope" value="Bacteria"/>
</dbReference>
<protein>
    <recommendedName>
        <fullName evidence="3">Transposase</fullName>
    </recommendedName>
</protein>
<proteinExistence type="predicted"/>
<dbReference type="AlphaFoldDB" id="A0A0B0EHB3"/>
<accession>A0A0B0EHB3</accession>
<dbReference type="PANTHER" id="PTHR33803:SF3">
    <property type="entry name" value="BLL1974 PROTEIN"/>
    <property type="match status" value="1"/>
</dbReference>
<comment type="caution">
    <text evidence="1">The sequence shown here is derived from an EMBL/GenBank/DDBJ whole genome shotgun (WGS) entry which is preliminary data.</text>
</comment>
<organism evidence="1 2">
    <name type="scientific">Candidatus Scalindua brodae</name>
    <dbReference type="NCBI Taxonomy" id="237368"/>
    <lineage>
        <taxon>Bacteria</taxon>
        <taxon>Pseudomonadati</taxon>
        <taxon>Planctomycetota</taxon>
        <taxon>Candidatus Brocadiia</taxon>
        <taxon>Candidatus Brocadiales</taxon>
        <taxon>Candidatus Scalinduaceae</taxon>
        <taxon>Candidatus Scalindua</taxon>
    </lineage>
</organism>
<sequence>MEKLLEETIKAGLERGTLKKTSMKKLNVNTTVQEKAINFPTDANLYHCPREKLVDMSKGYGIKLRQSYKFKSKHSLLKRSLILTLVR</sequence>
<dbReference type="PANTHER" id="PTHR33803">
    <property type="entry name" value="IS1478 TRANSPOSASE"/>
    <property type="match status" value="1"/>
</dbReference>
<reference evidence="1 2" key="1">
    <citation type="submission" date="2014-10" db="EMBL/GenBank/DDBJ databases">
        <title>Draft genome of anammox bacterium scalindua brodae, obtained using differential coverage binning of sequence data from two enrichment reactors.</title>
        <authorList>
            <person name="Speth D.R."/>
            <person name="Russ L."/>
            <person name="Kartal B."/>
            <person name="Op den Camp H.J."/>
            <person name="Dutilh B.E."/>
            <person name="Jetten M.S."/>
        </authorList>
    </citation>
    <scope>NUCLEOTIDE SEQUENCE [LARGE SCALE GENOMIC DNA]</scope>
    <source>
        <strain evidence="1">RU1</strain>
    </source>
</reference>